<dbReference type="OrthoDB" id="5420711at2759"/>
<organism evidence="1 2">
    <name type="scientific">Cadophora malorum</name>
    <dbReference type="NCBI Taxonomy" id="108018"/>
    <lineage>
        <taxon>Eukaryota</taxon>
        <taxon>Fungi</taxon>
        <taxon>Dikarya</taxon>
        <taxon>Ascomycota</taxon>
        <taxon>Pezizomycotina</taxon>
        <taxon>Leotiomycetes</taxon>
        <taxon>Helotiales</taxon>
        <taxon>Ploettnerulaceae</taxon>
        <taxon>Cadophora</taxon>
    </lineage>
</organism>
<proteinExistence type="predicted"/>
<evidence type="ECO:0000313" key="2">
    <source>
        <dbReference type="Proteomes" id="UP000664132"/>
    </source>
</evidence>
<dbReference type="AlphaFoldDB" id="A0A8H7W5Q0"/>
<keyword evidence="2" id="KW-1185">Reference proteome</keyword>
<dbReference type="PANTHER" id="PTHR42085">
    <property type="entry name" value="F-BOX DOMAIN-CONTAINING PROTEIN"/>
    <property type="match status" value="1"/>
</dbReference>
<protein>
    <submittedName>
        <fullName evidence="1">Uncharacterized protein</fullName>
    </submittedName>
</protein>
<reference evidence="1" key="1">
    <citation type="submission" date="2021-02" db="EMBL/GenBank/DDBJ databases">
        <title>Genome sequence Cadophora malorum strain M34.</title>
        <authorList>
            <person name="Stefanovic E."/>
            <person name="Vu D."/>
            <person name="Scully C."/>
            <person name="Dijksterhuis J."/>
            <person name="Roader J."/>
            <person name="Houbraken J."/>
        </authorList>
    </citation>
    <scope>NUCLEOTIDE SEQUENCE</scope>
    <source>
        <strain evidence="1">M34</strain>
    </source>
</reference>
<dbReference type="EMBL" id="JAFJYH010000125">
    <property type="protein sequence ID" value="KAG4418586.1"/>
    <property type="molecule type" value="Genomic_DNA"/>
</dbReference>
<accession>A0A8H7W5Q0</accession>
<sequence>MVIDMAEQSPFLRVPSEIRLMIYSLLFDDRNERTFEIRNQNPESYKRRDPHVRTQYRVLGRDLVRQSNATTYHLITDVELHVSIMRVNRKIHEETAHILYGNRAFGFGRDIEAIVPFFSDMTKQTRPMIHEISLVKQGSVYARDYDRCEWSSVCDFLKEHMQLGSLKLTVEGGLPSRGWEGLPEYSASDFRTLSNVRYEPLEWVWELLSIKGIRNLEVDSEIHHCPPSHSSAMAFFAAFSSSIEKGFAEFLRSELVVGA</sequence>
<dbReference type="PANTHER" id="PTHR42085:SF2">
    <property type="entry name" value="F-BOX DOMAIN-CONTAINING PROTEIN"/>
    <property type="match status" value="1"/>
</dbReference>
<gene>
    <name evidence="1" type="ORF">IFR04_008297</name>
</gene>
<evidence type="ECO:0000313" key="1">
    <source>
        <dbReference type="EMBL" id="KAG4418586.1"/>
    </source>
</evidence>
<comment type="caution">
    <text evidence="1">The sequence shown here is derived from an EMBL/GenBank/DDBJ whole genome shotgun (WGS) entry which is preliminary data.</text>
</comment>
<name>A0A8H7W5Q0_9HELO</name>
<dbReference type="Proteomes" id="UP000664132">
    <property type="component" value="Unassembled WGS sequence"/>
</dbReference>
<dbReference type="InterPro" id="IPR038883">
    <property type="entry name" value="AN11006-like"/>
</dbReference>